<dbReference type="Proteomes" id="UP000540412">
    <property type="component" value="Unassembled WGS sequence"/>
</dbReference>
<keyword evidence="10" id="KW-1185">Reference proteome</keyword>
<feature type="transmembrane region" description="Helical" evidence="7">
    <location>
        <begin position="243"/>
        <end position="264"/>
    </location>
</feature>
<evidence type="ECO:0000256" key="2">
    <source>
        <dbReference type="ARBA" id="ARBA00022448"/>
    </source>
</evidence>
<gene>
    <name evidence="9" type="ORF">BJY24_000246</name>
</gene>
<feature type="transmembrane region" description="Helical" evidence="7">
    <location>
        <begin position="141"/>
        <end position="161"/>
    </location>
</feature>
<dbReference type="Pfam" id="PF00528">
    <property type="entry name" value="BPD_transp_1"/>
    <property type="match status" value="1"/>
</dbReference>
<keyword evidence="4 7" id="KW-0812">Transmembrane</keyword>
<evidence type="ECO:0000313" key="9">
    <source>
        <dbReference type="EMBL" id="MBB5911379.1"/>
    </source>
</evidence>
<dbReference type="PANTHER" id="PTHR30614">
    <property type="entry name" value="MEMBRANE COMPONENT OF AMINO ACID ABC TRANSPORTER"/>
    <property type="match status" value="1"/>
</dbReference>
<dbReference type="EMBL" id="JACHIT010000001">
    <property type="protein sequence ID" value="MBB5911379.1"/>
    <property type="molecule type" value="Genomic_DNA"/>
</dbReference>
<sequence length="295" mass="31393">MSSGASVLFDAPGPKARVRHAAYSVVVAAVIVAAAWFVLGKLSDKGQLTAEKWKPFVDAEVWDTYILPGLRGTIVAAALSIVFALVIGMIFGLLRLSDHRSVRIVAGAIVEFARAIPVLILMIFLYAVIAKYDLTDSSQYALTAVVIALTVYNGSVIAEIVRSGIRSLPAGQSEAAVALGMRKGQLMRLILLPQAITAMLPALVSQMVVALKDTALGYQITYQEIVRQGQQLGAAEQNTVPSLIVVAIIMIVLNWALTKVATLLEKRLRSRKKGRTVIPANAVLPAPGVGAVGSR</sequence>
<feature type="transmembrane region" description="Helical" evidence="7">
    <location>
        <begin position="106"/>
        <end position="129"/>
    </location>
</feature>
<dbReference type="CDD" id="cd06261">
    <property type="entry name" value="TM_PBP2"/>
    <property type="match status" value="1"/>
</dbReference>
<name>A0A7W9P8C7_9NOCA</name>
<keyword evidence="5 7" id="KW-1133">Transmembrane helix</keyword>
<evidence type="ECO:0000256" key="4">
    <source>
        <dbReference type="ARBA" id="ARBA00022692"/>
    </source>
</evidence>
<accession>A0A7W9P8C7</accession>
<evidence type="ECO:0000259" key="8">
    <source>
        <dbReference type="PROSITE" id="PS50928"/>
    </source>
</evidence>
<dbReference type="PANTHER" id="PTHR30614:SF21">
    <property type="entry name" value="AMINO ACID ABC TRANSPORTER PERMEASE"/>
    <property type="match status" value="1"/>
</dbReference>
<reference evidence="9 10" key="1">
    <citation type="submission" date="2020-08" db="EMBL/GenBank/DDBJ databases">
        <title>Sequencing the genomes of 1000 actinobacteria strains.</title>
        <authorList>
            <person name="Klenk H.-P."/>
        </authorList>
    </citation>
    <scope>NUCLEOTIDE SEQUENCE [LARGE SCALE GENOMIC DNA]</scope>
    <source>
        <strain evidence="9 10">DSM 43582</strain>
    </source>
</reference>
<evidence type="ECO:0000256" key="6">
    <source>
        <dbReference type="ARBA" id="ARBA00023136"/>
    </source>
</evidence>
<feature type="transmembrane region" description="Helical" evidence="7">
    <location>
        <begin position="74"/>
        <end position="94"/>
    </location>
</feature>
<proteinExistence type="inferred from homology"/>
<dbReference type="InterPro" id="IPR043429">
    <property type="entry name" value="ArtM/GltK/GlnP/TcyL/YhdX-like"/>
</dbReference>
<feature type="transmembrane region" description="Helical" evidence="7">
    <location>
        <begin position="21"/>
        <end position="39"/>
    </location>
</feature>
<keyword evidence="3" id="KW-1003">Cell membrane</keyword>
<organism evidence="9 10">
    <name type="scientific">Nocardia transvalensis</name>
    <dbReference type="NCBI Taxonomy" id="37333"/>
    <lineage>
        <taxon>Bacteria</taxon>
        <taxon>Bacillati</taxon>
        <taxon>Actinomycetota</taxon>
        <taxon>Actinomycetes</taxon>
        <taxon>Mycobacteriales</taxon>
        <taxon>Nocardiaceae</taxon>
        <taxon>Nocardia</taxon>
    </lineage>
</organism>
<dbReference type="SUPFAM" id="SSF161098">
    <property type="entry name" value="MetI-like"/>
    <property type="match status" value="1"/>
</dbReference>
<feature type="domain" description="ABC transmembrane type-1" evidence="8">
    <location>
        <begin position="70"/>
        <end position="261"/>
    </location>
</feature>
<keyword evidence="2 7" id="KW-0813">Transport</keyword>
<comment type="subcellular location">
    <subcellularLocation>
        <location evidence="1 7">Cell membrane</location>
        <topology evidence="1 7">Multi-pass membrane protein</topology>
    </subcellularLocation>
</comment>
<dbReference type="NCBIfam" id="TIGR01726">
    <property type="entry name" value="HEQRo_perm_3TM"/>
    <property type="match status" value="1"/>
</dbReference>
<comment type="similarity">
    <text evidence="7">Belongs to the binding-protein-dependent transport system permease family.</text>
</comment>
<protein>
    <submittedName>
        <fullName evidence="9">Glutamate transport system permease protein</fullName>
    </submittedName>
</protein>
<evidence type="ECO:0000256" key="3">
    <source>
        <dbReference type="ARBA" id="ARBA00022475"/>
    </source>
</evidence>
<evidence type="ECO:0000256" key="7">
    <source>
        <dbReference type="RuleBase" id="RU363032"/>
    </source>
</evidence>
<dbReference type="InterPro" id="IPR000515">
    <property type="entry name" value="MetI-like"/>
</dbReference>
<dbReference type="Gene3D" id="1.10.3720.10">
    <property type="entry name" value="MetI-like"/>
    <property type="match status" value="1"/>
</dbReference>
<dbReference type="InterPro" id="IPR010065">
    <property type="entry name" value="AA_ABC_transptr_permease_3TM"/>
</dbReference>
<dbReference type="InterPro" id="IPR035906">
    <property type="entry name" value="MetI-like_sf"/>
</dbReference>
<dbReference type="AlphaFoldDB" id="A0A7W9P8C7"/>
<dbReference type="GO" id="GO:0043190">
    <property type="term" value="C:ATP-binding cassette (ABC) transporter complex"/>
    <property type="evidence" value="ECO:0007669"/>
    <property type="project" value="InterPro"/>
</dbReference>
<feature type="transmembrane region" description="Helical" evidence="7">
    <location>
        <begin position="189"/>
        <end position="209"/>
    </location>
</feature>
<evidence type="ECO:0000256" key="1">
    <source>
        <dbReference type="ARBA" id="ARBA00004651"/>
    </source>
</evidence>
<evidence type="ECO:0000256" key="5">
    <source>
        <dbReference type="ARBA" id="ARBA00022989"/>
    </source>
</evidence>
<dbReference type="GO" id="GO:0022857">
    <property type="term" value="F:transmembrane transporter activity"/>
    <property type="evidence" value="ECO:0007669"/>
    <property type="project" value="InterPro"/>
</dbReference>
<dbReference type="GO" id="GO:0006865">
    <property type="term" value="P:amino acid transport"/>
    <property type="evidence" value="ECO:0007669"/>
    <property type="project" value="TreeGrafter"/>
</dbReference>
<dbReference type="RefSeq" id="WP_040749397.1">
    <property type="nucleotide sequence ID" value="NZ_JACHIT010000001.1"/>
</dbReference>
<comment type="caution">
    <text evidence="9">The sequence shown here is derived from an EMBL/GenBank/DDBJ whole genome shotgun (WGS) entry which is preliminary data.</text>
</comment>
<evidence type="ECO:0000313" key="10">
    <source>
        <dbReference type="Proteomes" id="UP000540412"/>
    </source>
</evidence>
<dbReference type="PROSITE" id="PS50928">
    <property type="entry name" value="ABC_TM1"/>
    <property type="match status" value="1"/>
</dbReference>
<keyword evidence="6 7" id="KW-0472">Membrane</keyword>